<dbReference type="SUPFAM" id="SSF103473">
    <property type="entry name" value="MFS general substrate transporter"/>
    <property type="match status" value="1"/>
</dbReference>
<evidence type="ECO:0000256" key="3">
    <source>
        <dbReference type="ARBA" id="ARBA00022475"/>
    </source>
</evidence>
<evidence type="ECO:0000313" key="11">
    <source>
        <dbReference type="EMBL" id="KDQ54292.1"/>
    </source>
</evidence>
<dbReference type="Pfam" id="PF07690">
    <property type="entry name" value="MFS_1"/>
    <property type="match status" value="1"/>
</dbReference>
<dbReference type="PANTHER" id="PTHR23502:SF186">
    <property type="entry name" value="MAJOR FACILITATOR SUPERFAMILY (MFS) PROFILE DOMAIN-CONTAINING PROTEIN"/>
    <property type="match status" value="1"/>
</dbReference>
<comment type="subcellular location">
    <subcellularLocation>
        <location evidence="1">Cell membrane</location>
        <topology evidence="1">Multi-pass membrane protein</topology>
    </subcellularLocation>
</comment>
<sequence length="562" mass="61288">MDSLKLKPYEKDPAILSGFGTEDDPFVLDFAPGDPKNPQNFPEWRKWLILVVIAMATLAVGFSSSAYAGAAGALMERFQVKEVIITLGVSLFVLGFALGPLVWAPASETVGRSRIFLVSYIPFVAFGAACGGVKNITGLLILRFLQGTFGSSALVNPGGIIADMFNADERGLAMAIFASMPFLGPVLGPICGGFLGEYAGYQWVFYMMAIFAGCMACLQIAIVPETYAPYLLEQAALIKSKETGQVYVSKYLAGKAKQTLTQKLKVTLHRPFILLFMEPIVLLVSIYMAIIYGTLYLEFTAFPIVFQEERGWKPGVGGLAFIGIGVGMLIGVGLNFWFNARYVRQAHAHGGVAPPEARLEMTMLGGIMLPIGLFWFAWTTYPSIPWIVPILATVPFGCGMVLLFLSMMNYLVDTYLMHAASVLAANSVLRSLFGFAFPLFAPDMYQTLGTQWASTLVAFLALICVPLPFLFFRYGAKIRKLSKHAPEDLHTIMRKRQAEQAALSAQLNGERVSGDDEATLQGRSRGGSRLNVTQIEEGDVQVIDDGEMREKDGREGLGVADT</sequence>
<evidence type="ECO:0000256" key="2">
    <source>
        <dbReference type="ARBA" id="ARBA00022448"/>
    </source>
</evidence>
<feature type="transmembrane region" description="Helical" evidence="9">
    <location>
        <begin position="315"/>
        <end position="338"/>
    </location>
</feature>
<dbReference type="Gene3D" id="1.20.1250.20">
    <property type="entry name" value="MFS general substrate transporter like domains"/>
    <property type="match status" value="1"/>
</dbReference>
<feature type="transmembrane region" description="Helical" evidence="9">
    <location>
        <begin position="452"/>
        <end position="472"/>
    </location>
</feature>
<feature type="transmembrane region" description="Helical" evidence="9">
    <location>
        <begin position="115"/>
        <end position="133"/>
    </location>
</feature>
<dbReference type="PROSITE" id="PS50850">
    <property type="entry name" value="MFS"/>
    <property type="match status" value="1"/>
</dbReference>
<name>A0A067PSL4_9AGAM</name>
<evidence type="ECO:0000259" key="10">
    <source>
        <dbReference type="PROSITE" id="PS50850"/>
    </source>
</evidence>
<evidence type="ECO:0000256" key="8">
    <source>
        <dbReference type="SAM" id="MobiDB-lite"/>
    </source>
</evidence>
<dbReference type="STRING" id="933084.A0A067PSL4"/>
<dbReference type="FunFam" id="1.20.1250.20:FF:000011">
    <property type="entry name" value="MFS multidrug transporter, putative"/>
    <property type="match status" value="1"/>
</dbReference>
<evidence type="ECO:0000256" key="6">
    <source>
        <dbReference type="ARBA" id="ARBA00023136"/>
    </source>
</evidence>
<dbReference type="CDD" id="cd17323">
    <property type="entry name" value="MFS_Tpo1_MDR_like"/>
    <property type="match status" value="1"/>
</dbReference>
<dbReference type="InParanoid" id="A0A067PSL4"/>
<feature type="transmembrane region" description="Helical" evidence="9">
    <location>
        <begin position="201"/>
        <end position="223"/>
    </location>
</feature>
<feature type="transmembrane region" description="Helical" evidence="9">
    <location>
        <begin position="83"/>
        <end position="103"/>
    </location>
</feature>
<keyword evidence="6 9" id="KW-0472">Membrane</keyword>
<dbReference type="InterPro" id="IPR011701">
    <property type="entry name" value="MFS"/>
</dbReference>
<gene>
    <name evidence="11" type="ORF">JAAARDRAFT_38450</name>
</gene>
<dbReference type="EMBL" id="KL197729">
    <property type="protein sequence ID" value="KDQ54292.1"/>
    <property type="molecule type" value="Genomic_DNA"/>
</dbReference>
<evidence type="ECO:0000256" key="1">
    <source>
        <dbReference type="ARBA" id="ARBA00004651"/>
    </source>
</evidence>
<accession>A0A067PSL4</accession>
<dbReference type="PANTHER" id="PTHR23502">
    <property type="entry name" value="MAJOR FACILITATOR SUPERFAMILY"/>
    <property type="match status" value="1"/>
</dbReference>
<dbReference type="InterPro" id="IPR036259">
    <property type="entry name" value="MFS_trans_sf"/>
</dbReference>
<dbReference type="HOGENOM" id="CLU_008455_11_6_1"/>
<keyword evidence="5 9" id="KW-1133">Transmembrane helix</keyword>
<keyword evidence="3" id="KW-1003">Cell membrane</keyword>
<keyword evidence="2" id="KW-0813">Transport</keyword>
<evidence type="ECO:0000256" key="9">
    <source>
        <dbReference type="SAM" id="Phobius"/>
    </source>
</evidence>
<dbReference type="OrthoDB" id="9986881at2759"/>
<comment type="similarity">
    <text evidence="7">Belongs to the major facilitator superfamily. DHA1 family. Polyamines/proton antiporter (TC 2.A.1.2.16) subfamily.</text>
</comment>
<keyword evidence="12" id="KW-1185">Reference proteome</keyword>
<evidence type="ECO:0000256" key="4">
    <source>
        <dbReference type="ARBA" id="ARBA00022692"/>
    </source>
</evidence>
<dbReference type="Proteomes" id="UP000027265">
    <property type="component" value="Unassembled WGS sequence"/>
</dbReference>
<feature type="region of interest" description="Disordered" evidence="8">
    <location>
        <begin position="506"/>
        <end position="528"/>
    </location>
</feature>
<evidence type="ECO:0000313" key="12">
    <source>
        <dbReference type="Proteomes" id="UP000027265"/>
    </source>
</evidence>
<reference evidence="12" key="1">
    <citation type="journal article" date="2014" name="Proc. Natl. Acad. Sci. U.S.A.">
        <title>Extensive sampling of basidiomycete genomes demonstrates inadequacy of the white-rot/brown-rot paradigm for wood decay fungi.</title>
        <authorList>
            <person name="Riley R."/>
            <person name="Salamov A.A."/>
            <person name="Brown D.W."/>
            <person name="Nagy L.G."/>
            <person name="Floudas D."/>
            <person name="Held B.W."/>
            <person name="Levasseur A."/>
            <person name="Lombard V."/>
            <person name="Morin E."/>
            <person name="Otillar R."/>
            <person name="Lindquist E.A."/>
            <person name="Sun H."/>
            <person name="LaButti K.M."/>
            <person name="Schmutz J."/>
            <person name="Jabbour D."/>
            <person name="Luo H."/>
            <person name="Baker S.E."/>
            <person name="Pisabarro A.G."/>
            <person name="Walton J.D."/>
            <person name="Blanchette R.A."/>
            <person name="Henrissat B."/>
            <person name="Martin F."/>
            <person name="Cullen D."/>
            <person name="Hibbett D.S."/>
            <person name="Grigoriev I.V."/>
        </authorList>
    </citation>
    <scope>NUCLEOTIDE SEQUENCE [LARGE SCALE GENOMIC DNA]</scope>
    <source>
        <strain evidence="12">MUCL 33604</strain>
    </source>
</reference>
<feature type="transmembrane region" description="Helical" evidence="9">
    <location>
        <begin position="172"/>
        <end position="195"/>
    </location>
</feature>
<feature type="transmembrane region" description="Helical" evidence="9">
    <location>
        <begin position="272"/>
        <end position="295"/>
    </location>
</feature>
<feature type="domain" description="Major facilitator superfamily (MFS) profile" evidence="10">
    <location>
        <begin position="49"/>
        <end position="476"/>
    </location>
</feature>
<feature type="transmembrane region" description="Helical" evidence="9">
    <location>
        <begin position="359"/>
        <end position="378"/>
    </location>
</feature>
<dbReference type="GO" id="GO:0022857">
    <property type="term" value="F:transmembrane transporter activity"/>
    <property type="evidence" value="ECO:0007669"/>
    <property type="project" value="InterPro"/>
</dbReference>
<dbReference type="AlphaFoldDB" id="A0A067PSL4"/>
<evidence type="ECO:0000256" key="5">
    <source>
        <dbReference type="ARBA" id="ARBA00022989"/>
    </source>
</evidence>
<feature type="transmembrane region" description="Helical" evidence="9">
    <location>
        <begin position="47"/>
        <end position="71"/>
    </location>
</feature>
<keyword evidence="4 9" id="KW-0812">Transmembrane</keyword>
<protein>
    <recommendedName>
        <fullName evidence="10">Major facilitator superfamily (MFS) profile domain-containing protein</fullName>
    </recommendedName>
</protein>
<evidence type="ECO:0000256" key="7">
    <source>
        <dbReference type="ARBA" id="ARBA00038459"/>
    </source>
</evidence>
<proteinExistence type="inferred from homology"/>
<dbReference type="InterPro" id="IPR020846">
    <property type="entry name" value="MFS_dom"/>
</dbReference>
<feature type="transmembrane region" description="Helical" evidence="9">
    <location>
        <begin position="417"/>
        <end position="440"/>
    </location>
</feature>
<dbReference type="GO" id="GO:0005886">
    <property type="term" value="C:plasma membrane"/>
    <property type="evidence" value="ECO:0007669"/>
    <property type="project" value="UniProtKB-SubCell"/>
</dbReference>
<organism evidence="11 12">
    <name type="scientific">Jaapia argillacea MUCL 33604</name>
    <dbReference type="NCBI Taxonomy" id="933084"/>
    <lineage>
        <taxon>Eukaryota</taxon>
        <taxon>Fungi</taxon>
        <taxon>Dikarya</taxon>
        <taxon>Basidiomycota</taxon>
        <taxon>Agaricomycotina</taxon>
        <taxon>Agaricomycetes</taxon>
        <taxon>Agaricomycetidae</taxon>
        <taxon>Jaapiales</taxon>
        <taxon>Jaapiaceae</taxon>
        <taxon>Jaapia</taxon>
    </lineage>
</organism>
<feature type="transmembrane region" description="Helical" evidence="9">
    <location>
        <begin position="384"/>
        <end position="405"/>
    </location>
</feature>